<dbReference type="WBParaSite" id="GPUH_0000159901-mRNA-1">
    <property type="protein sequence ID" value="GPUH_0000159901-mRNA-1"/>
    <property type="gene ID" value="GPUH_0000159901"/>
</dbReference>
<keyword evidence="3 8" id="KW-0328">Glycosyltransferase</keyword>
<keyword evidence="10" id="KW-1185">Reference proteome</keyword>
<evidence type="ECO:0000313" key="11">
    <source>
        <dbReference type="WBParaSite" id="GPUH_0000159901-mRNA-1"/>
    </source>
</evidence>
<dbReference type="EC" id="2.4.1.-" evidence="8"/>
<evidence type="ECO:0000256" key="2">
    <source>
        <dbReference type="ARBA" id="ARBA00007647"/>
    </source>
</evidence>
<dbReference type="GO" id="GO:0016020">
    <property type="term" value="C:membrane"/>
    <property type="evidence" value="ECO:0007669"/>
    <property type="project" value="UniProtKB-SubCell"/>
</dbReference>
<reference evidence="9 10" key="2">
    <citation type="submission" date="2018-11" db="EMBL/GenBank/DDBJ databases">
        <authorList>
            <consortium name="Pathogen Informatics"/>
        </authorList>
    </citation>
    <scope>NUCLEOTIDE SEQUENCE [LARGE SCALE GENOMIC DNA]</scope>
</reference>
<keyword evidence="7" id="KW-0472">Membrane</keyword>
<keyword evidence="5" id="KW-0812">Transmembrane</keyword>
<dbReference type="InterPro" id="IPR052012">
    <property type="entry name" value="GTase_92"/>
</dbReference>
<dbReference type="Pfam" id="PF01697">
    <property type="entry name" value="Glyco_transf_92"/>
    <property type="match status" value="1"/>
</dbReference>
<evidence type="ECO:0000256" key="7">
    <source>
        <dbReference type="ARBA" id="ARBA00023136"/>
    </source>
</evidence>
<evidence type="ECO:0000313" key="9">
    <source>
        <dbReference type="EMBL" id="VDK30478.1"/>
    </source>
</evidence>
<keyword evidence="6" id="KW-1133">Transmembrane helix</keyword>
<evidence type="ECO:0000256" key="4">
    <source>
        <dbReference type="ARBA" id="ARBA00022679"/>
    </source>
</evidence>
<dbReference type="InterPro" id="IPR008166">
    <property type="entry name" value="Glyco_transf_92"/>
</dbReference>
<reference evidence="11" key="1">
    <citation type="submission" date="2016-06" db="UniProtKB">
        <authorList>
            <consortium name="WormBaseParasite"/>
        </authorList>
    </citation>
    <scope>IDENTIFICATION</scope>
</reference>
<dbReference type="PANTHER" id="PTHR21645">
    <property type="entry name" value="GLYCOSYLTRANSFERASE FAMILY 92 PROTEIN"/>
    <property type="match status" value="1"/>
</dbReference>
<dbReference type="AlphaFoldDB" id="A0A183CYQ4"/>
<evidence type="ECO:0000313" key="10">
    <source>
        <dbReference type="Proteomes" id="UP000271098"/>
    </source>
</evidence>
<evidence type="ECO:0000256" key="3">
    <source>
        <dbReference type="ARBA" id="ARBA00022676"/>
    </source>
</evidence>
<comment type="subcellular location">
    <subcellularLocation>
        <location evidence="1">Membrane</location>
        <topology evidence="1">Single-pass membrane protein</topology>
    </subcellularLocation>
</comment>
<gene>
    <name evidence="9" type="ORF">GPUH_LOCUS1595</name>
</gene>
<sequence>MLMVLATSTEFWATLKLLYCYSSNGTHQNFPDLVIRPVSYNRVSQCKWETYTASCSVTIIPRFFTITSGKSELLETNQVTQITYETPMLRRYDVIACNTPLFYVDNWQLLLTSVELRRYFGVSLQVFYIISIEHNLMQLLQSYAIDGYATLEPFAAIDIGSVKYNYTPKEEIAFRGAEIAYNGCFFKYKV</sequence>
<comment type="similarity">
    <text evidence="2 8">Belongs to the glycosyltransferase 92 family.</text>
</comment>
<dbReference type="OrthoDB" id="2526284at2759"/>
<protein>
    <recommendedName>
        <fullName evidence="8">Glycosyltransferase family 92 protein</fullName>
        <ecNumber evidence="8">2.4.1.-</ecNumber>
    </recommendedName>
</protein>
<proteinExistence type="inferred from homology"/>
<dbReference type="EMBL" id="UYRT01002003">
    <property type="protein sequence ID" value="VDK30478.1"/>
    <property type="molecule type" value="Genomic_DNA"/>
</dbReference>
<organism evidence="11">
    <name type="scientific">Gongylonema pulchrum</name>
    <dbReference type="NCBI Taxonomy" id="637853"/>
    <lineage>
        <taxon>Eukaryota</taxon>
        <taxon>Metazoa</taxon>
        <taxon>Ecdysozoa</taxon>
        <taxon>Nematoda</taxon>
        <taxon>Chromadorea</taxon>
        <taxon>Rhabditida</taxon>
        <taxon>Spirurina</taxon>
        <taxon>Spiruromorpha</taxon>
        <taxon>Spiruroidea</taxon>
        <taxon>Gongylonematidae</taxon>
        <taxon>Gongylonema</taxon>
    </lineage>
</organism>
<accession>A0A183CYQ4</accession>
<dbReference type="PANTHER" id="PTHR21645:SF2">
    <property type="entry name" value="GLYCOSYLTRANSFERASE FAMILY 92 PROTEIN F59C6.8"/>
    <property type="match status" value="1"/>
</dbReference>
<evidence type="ECO:0000256" key="6">
    <source>
        <dbReference type="ARBA" id="ARBA00022989"/>
    </source>
</evidence>
<dbReference type="Proteomes" id="UP000271098">
    <property type="component" value="Unassembled WGS sequence"/>
</dbReference>
<keyword evidence="4 8" id="KW-0808">Transferase</keyword>
<evidence type="ECO:0000256" key="5">
    <source>
        <dbReference type="ARBA" id="ARBA00022692"/>
    </source>
</evidence>
<evidence type="ECO:0000256" key="8">
    <source>
        <dbReference type="RuleBase" id="RU366017"/>
    </source>
</evidence>
<name>A0A183CYQ4_9BILA</name>
<dbReference type="GO" id="GO:0016757">
    <property type="term" value="F:glycosyltransferase activity"/>
    <property type="evidence" value="ECO:0007669"/>
    <property type="project" value="UniProtKB-UniRule"/>
</dbReference>
<evidence type="ECO:0000256" key="1">
    <source>
        <dbReference type="ARBA" id="ARBA00004167"/>
    </source>
</evidence>